<dbReference type="GO" id="GO:0005886">
    <property type="term" value="C:plasma membrane"/>
    <property type="evidence" value="ECO:0007669"/>
    <property type="project" value="UniProtKB-SubCell"/>
</dbReference>
<keyword evidence="4 8" id="KW-0406">Ion transport</keyword>
<evidence type="ECO:0000256" key="6">
    <source>
        <dbReference type="ARBA" id="ARBA00023196"/>
    </source>
</evidence>
<dbReference type="GO" id="GO:0046933">
    <property type="term" value="F:proton-transporting ATP synthase activity, rotational mechanism"/>
    <property type="evidence" value="ECO:0007669"/>
    <property type="project" value="UniProtKB-UniRule"/>
</dbReference>
<comment type="caution">
    <text evidence="9">The sequence shown here is derived from an EMBL/GenBank/DDBJ whole genome shotgun (WGS) entry which is preliminary data.</text>
</comment>
<name>A0A081N028_9GAMM</name>
<dbReference type="NCBIfam" id="TIGR01145">
    <property type="entry name" value="ATP_synt_delta"/>
    <property type="match status" value="1"/>
</dbReference>
<comment type="function">
    <text evidence="8">F(1)F(0) ATP synthase produces ATP from ADP in the presence of a proton or sodium gradient. F-type ATPases consist of two structural domains, F(1) containing the extramembraneous catalytic core and F(0) containing the membrane proton channel, linked together by a central stalk and a peripheral stalk. During catalysis, ATP synthesis in the catalytic domain of F(1) is coupled via a rotary mechanism of the central stalk subunits to proton translocation.</text>
</comment>
<dbReference type="PROSITE" id="PS00389">
    <property type="entry name" value="ATPASE_DELTA"/>
    <property type="match status" value="1"/>
</dbReference>
<dbReference type="Pfam" id="PF00213">
    <property type="entry name" value="OSCP"/>
    <property type="match status" value="1"/>
</dbReference>
<keyword evidence="8" id="KW-1003">Cell membrane</keyword>
<evidence type="ECO:0000256" key="2">
    <source>
        <dbReference type="ARBA" id="ARBA00022448"/>
    </source>
</evidence>
<comment type="subcellular location">
    <subcellularLocation>
        <location evidence="8">Cell membrane</location>
        <topology evidence="8">Peripheral membrane protein</topology>
    </subcellularLocation>
    <subcellularLocation>
        <location evidence="1">Membrane</location>
    </subcellularLocation>
</comment>
<evidence type="ECO:0000313" key="10">
    <source>
        <dbReference type="Proteomes" id="UP000028006"/>
    </source>
</evidence>
<comment type="function">
    <text evidence="8">This protein is part of the stalk that links CF(0) to CF(1). It either transmits conformational changes from CF(0) to CF(1) or is implicated in proton conduction.</text>
</comment>
<gene>
    <name evidence="8" type="primary">atpH</name>
    <name evidence="9" type="ORF">GZ77_21950</name>
</gene>
<dbReference type="PANTHER" id="PTHR11910">
    <property type="entry name" value="ATP SYNTHASE DELTA CHAIN"/>
    <property type="match status" value="1"/>
</dbReference>
<evidence type="ECO:0000256" key="4">
    <source>
        <dbReference type="ARBA" id="ARBA00023065"/>
    </source>
</evidence>
<dbReference type="EMBL" id="JOKG01000005">
    <property type="protein sequence ID" value="KEQ11801.1"/>
    <property type="molecule type" value="Genomic_DNA"/>
</dbReference>
<dbReference type="Gene3D" id="1.10.520.20">
    <property type="entry name" value="N-terminal domain of the delta subunit of the F1F0-ATP synthase"/>
    <property type="match status" value="1"/>
</dbReference>
<evidence type="ECO:0000256" key="1">
    <source>
        <dbReference type="ARBA" id="ARBA00004370"/>
    </source>
</evidence>
<reference evidence="9 10" key="1">
    <citation type="submission" date="2014-06" db="EMBL/GenBank/DDBJ databases">
        <title>Whole Genome Sequences of Three Symbiotic Endozoicomonas Bacteria.</title>
        <authorList>
            <person name="Neave M.J."/>
            <person name="Apprill A."/>
            <person name="Voolstra C.R."/>
        </authorList>
    </citation>
    <scope>NUCLEOTIDE SEQUENCE [LARGE SCALE GENOMIC DNA]</scope>
    <source>
        <strain evidence="9 10">LMG 24815</strain>
    </source>
</reference>
<keyword evidence="10" id="KW-1185">Reference proteome</keyword>
<dbReference type="eggNOG" id="COG0712">
    <property type="taxonomic scope" value="Bacteria"/>
</dbReference>
<proteinExistence type="inferred from homology"/>
<dbReference type="SUPFAM" id="SSF47928">
    <property type="entry name" value="N-terminal domain of the delta subunit of the F1F0-ATP synthase"/>
    <property type="match status" value="1"/>
</dbReference>
<keyword evidence="7 8" id="KW-0066">ATP synthesis</keyword>
<keyword evidence="6 8" id="KW-0139">CF(1)</keyword>
<dbReference type="RefSeq" id="WP_034878945.1">
    <property type="nucleotide sequence ID" value="NZ_JOKG01000005.1"/>
</dbReference>
<dbReference type="HAMAP" id="MF_01416">
    <property type="entry name" value="ATP_synth_delta_bact"/>
    <property type="match status" value="1"/>
</dbReference>
<sequence length="177" mass="19631">MELTTCARPYAKAAFKLAKELGQLDEWSQMLTLCASVSRREAVDRILKDPSTNGDMKAGAFIQLCEGSLTVEVENYIKILTNKKRISLLPHIDALFEQMKSQDQSYQDVVVTSAFPLTESQEEKIAKKVEERLGRSVRMHTKIDSELVGGVIVKAGDLVIDGSVRARLTKLADAMIS</sequence>
<keyword evidence="2 8" id="KW-0813">Transport</keyword>
<evidence type="ECO:0000256" key="7">
    <source>
        <dbReference type="ARBA" id="ARBA00023310"/>
    </source>
</evidence>
<evidence type="ECO:0000256" key="3">
    <source>
        <dbReference type="ARBA" id="ARBA00022781"/>
    </source>
</evidence>
<keyword evidence="3 8" id="KW-0375">Hydrogen ion transport</keyword>
<evidence type="ECO:0000256" key="8">
    <source>
        <dbReference type="HAMAP-Rule" id="MF_01416"/>
    </source>
</evidence>
<dbReference type="GO" id="GO:0045259">
    <property type="term" value="C:proton-transporting ATP synthase complex"/>
    <property type="evidence" value="ECO:0007669"/>
    <property type="project" value="UniProtKB-KW"/>
</dbReference>
<evidence type="ECO:0000256" key="5">
    <source>
        <dbReference type="ARBA" id="ARBA00023136"/>
    </source>
</evidence>
<dbReference type="PRINTS" id="PR00125">
    <property type="entry name" value="ATPASEDELTA"/>
</dbReference>
<evidence type="ECO:0000313" key="9">
    <source>
        <dbReference type="EMBL" id="KEQ11801.1"/>
    </source>
</evidence>
<comment type="similarity">
    <text evidence="8">Belongs to the ATPase delta chain family.</text>
</comment>
<dbReference type="AlphaFoldDB" id="A0A081N028"/>
<dbReference type="NCBIfam" id="NF004402">
    <property type="entry name" value="PRK05758.2-2"/>
    <property type="match status" value="1"/>
</dbReference>
<dbReference type="InterPro" id="IPR026015">
    <property type="entry name" value="ATP_synth_OSCP/delta_N_sf"/>
</dbReference>
<organism evidence="9 10">
    <name type="scientific">Endozoicomonas montiporae</name>
    <dbReference type="NCBI Taxonomy" id="1027273"/>
    <lineage>
        <taxon>Bacteria</taxon>
        <taxon>Pseudomonadati</taxon>
        <taxon>Pseudomonadota</taxon>
        <taxon>Gammaproteobacteria</taxon>
        <taxon>Oceanospirillales</taxon>
        <taxon>Endozoicomonadaceae</taxon>
        <taxon>Endozoicomonas</taxon>
    </lineage>
</organism>
<protein>
    <recommendedName>
        <fullName evidence="8">ATP synthase subunit delta</fullName>
    </recommendedName>
    <alternativeName>
        <fullName evidence="8">ATP synthase F(1) sector subunit delta</fullName>
    </alternativeName>
    <alternativeName>
        <fullName evidence="8">F-type ATPase subunit delta</fullName>
        <shortName evidence="8">F-ATPase subunit delta</shortName>
    </alternativeName>
</protein>
<dbReference type="InterPro" id="IPR020781">
    <property type="entry name" value="ATPase_OSCP/d_CS"/>
</dbReference>
<dbReference type="Proteomes" id="UP000028006">
    <property type="component" value="Unassembled WGS sequence"/>
</dbReference>
<accession>A0A081N028</accession>
<dbReference type="InterPro" id="IPR000711">
    <property type="entry name" value="ATPase_OSCP/dsu"/>
</dbReference>
<keyword evidence="5 8" id="KW-0472">Membrane</keyword>